<evidence type="ECO:0000313" key="2">
    <source>
        <dbReference type="Proteomes" id="UP000627253"/>
    </source>
</evidence>
<name>A0A852JG75_9PICI</name>
<comment type="caution">
    <text evidence="1">The sequence shown here is derived from an EMBL/GenBank/DDBJ whole genome shotgun (WGS) entry which is preliminary data.</text>
</comment>
<feature type="non-terminal residue" evidence="1">
    <location>
        <position position="1"/>
    </location>
</feature>
<organism evidence="1 2">
    <name type="scientific">Tricholaema leucomelas</name>
    <name type="common">pied barbet</name>
    <dbReference type="NCBI Taxonomy" id="240729"/>
    <lineage>
        <taxon>Eukaryota</taxon>
        <taxon>Metazoa</taxon>
        <taxon>Chordata</taxon>
        <taxon>Craniata</taxon>
        <taxon>Vertebrata</taxon>
        <taxon>Euteleostomi</taxon>
        <taxon>Archelosauria</taxon>
        <taxon>Archosauria</taxon>
        <taxon>Dinosauria</taxon>
        <taxon>Saurischia</taxon>
        <taxon>Theropoda</taxon>
        <taxon>Coelurosauria</taxon>
        <taxon>Aves</taxon>
        <taxon>Neognathae</taxon>
        <taxon>Neoaves</taxon>
        <taxon>Telluraves</taxon>
        <taxon>Coraciimorphae</taxon>
        <taxon>Piciformes</taxon>
        <taxon>Lybiidae</taxon>
        <taxon>Tricholaema lacrymosa</taxon>
    </lineage>
</organism>
<dbReference type="Proteomes" id="UP000627253">
    <property type="component" value="Unassembled WGS sequence"/>
</dbReference>
<gene>
    <name evidence="1" type="primary">Fv4_5</name>
    <name evidence="1" type="ORF">TRILEU_R15227</name>
</gene>
<evidence type="ECO:0000313" key="1">
    <source>
        <dbReference type="EMBL" id="NXX51908.1"/>
    </source>
</evidence>
<protein>
    <submittedName>
        <fullName evidence="1">ENV2 protein</fullName>
    </submittedName>
</protein>
<accession>A0A852JG75</accession>
<dbReference type="OrthoDB" id="9306952at2759"/>
<feature type="non-terminal residue" evidence="1">
    <location>
        <position position="86"/>
    </location>
</feature>
<proteinExistence type="predicted"/>
<sequence length="86" mass="9651">EVLEYDTLWRIMQASYGVWNKTNPDLAKKCWLCCNIRPPFYEAVGVTANAKRRNGTNPEECLWKKAKGSTQGLTLSQVTGQGRCVG</sequence>
<keyword evidence="2" id="KW-1185">Reference proteome</keyword>
<dbReference type="AlphaFoldDB" id="A0A852JG75"/>
<dbReference type="Pfam" id="PF00429">
    <property type="entry name" value="TLV_coat"/>
    <property type="match status" value="1"/>
</dbReference>
<reference evidence="1" key="1">
    <citation type="submission" date="2020-02" db="EMBL/GenBank/DDBJ databases">
        <title>Bird 10,000 Genomes (B10K) Project - Family phase.</title>
        <authorList>
            <person name="Zhang G."/>
        </authorList>
    </citation>
    <scope>NUCLEOTIDE SEQUENCE</scope>
    <source>
        <strain evidence="1">B10K-DU-002-37</strain>
        <tissue evidence="1">Muscle</tissue>
    </source>
</reference>
<dbReference type="EMBL" id="WAAF01030745">
    <property type="protein sequence ID" value="NXX51908.1"/>
    <property type="molecule type" value="Genomic_DNA"/>
</dbReference>
<dbReference type="InterPro" id="IPR018154">
    <property type="entry name" value="TLV/ENV_coat_polyprotein"/>
</dbReference>